<feature type="modified residue" description="4-aspartylphosphate" evidence="8">
    <location>
        <position position="51"/>
    </location>
</feature>
<dbReference type="PANTHER" id="PTHR48111:SF22">
    <property type="entry name" value="REGULATOR OF RPOS"/>
    <property type="match status" value="1"/>
</dbReference>
<evidence type="ECO:0000313" key="14">
    <source>
        <dbReference type="EMBL" id="RHN08448.1"/>
    </source>
</evidence>
<dbReference type="Gene3D" id="3.40.50.2300">
    <property type="match status" value="1"/>
</dbReference>
<reference evidence="16 17" key="2">
    <citation type="submission" date="2018-08" db="EMBL/GenBank/DDBJ databases">
        <title>A genome reference for cultivated species of the human gut microbiota.</title>
        <authorList>
            <person name="Zou Y."/>
            <person name="Xue W."/>
            <person name="Luo G."/>
        </authorList>
    </citation>
    <scope>NUCLEOTIDE SEQUENCE [LARGE SCALE GENOMIC DNA]</scope>
    <source>
        <strain evidence="14 17">AF31-21AC</strain>
        <strain evidence="13 16">AM37-1AC</strain>
    </source>
</reference>
<dbReference type="PROSITE" id="PS50110">
    <property type="entry name" value="RESPONSE_REGULATORY"/>
    <property type="match status" value="1"/>
</dbReference>
<evidence type="ECO:0000256" key="3">
    <source>
        <dbReference type="ARBA" id="ARBA00023012"/>
    </source>
</evidence>
<evidence type="ECO:0000313" key="16">
    <source>
        <dbReference type="Proteomes" id="UP000283513"/>
    </source>
</evidence>
<evidence type="ECO:0000259" key="10">
    <source>
        <dbReference type="PROSITE" id="PS50110"/>
    </source>
</evidence>
<dbReference type="Gene3D" id="1.10.10.10">
    <property type="entry name" value="Winged helix-like DNA-binding domain superfamily/Winged helix DNA-binding domain"/>
    <property type="match status" value="1"/>
</dbReference>
<dbReference type="STRING" id="166486.ERS852572_01423"/>
<dbReference type="Pfam" id="PF00072">
    <property type="entry name" value="Response_reg"/>
    <property type="match status" value="1"/>
</dbReference>
<dbReference type="Pfam" id="PF00486">
    <property type="entry name" value="Trans_reg_C"/>
    <property type="match status" value="1"/>
</dbReference>
<dbReference type="GO" id="GO:0000976">
    <property type="term" value="F:transcription cis-regulatory region binding"/>
    <property type="evidence" value="ECO:0007669"/>
    <property type="project" value="TreeGrafter"/>
</dbReference>
<evidence type="ECO:0000256" key="6">
    <source>
        <dbReference type="ARBA" id="ARBA00023163"/>
    </source>
</evidence>
<dbReference type="PaxDb" id="166486-ERS852572_01423"/>
<protein>
    <recommendedName>
        <fullName evidence="1">Stage 0 sporulation protein A homolog</fullName>
    </recommendedName>
</protein>
<dbReference type="EMBL" id="CYXZ01000009">
    <property type="protein sequence ID" value="CUM99346.1"/>
    <property type="molecule type" value="Genomic_DNA"/>
</dbReference>
<sequence>MRIFLAEDEQDLNAIIVQKLTEDGYSVDHCFDGRTAIDILSCTEYDAVILDIMMPKADGFTVLRALRGMGKTTPVLFLTAKDAVSDRVKGLDSGANDYLVKPFSFEELSARLRAMMRGSFGVTDNVLHIADLSLDCTSHRVMRGGKEITLSAKEYAMLEYFMYNQGRVLSREMIEDHVWNFDYEGGTNVVDVYISYLRKKIDDGYDKKLIHTVRGRGYIMREEI</sequence>
<evidence type="ECO:0000313" key="13">
    <source>
        <dbReference type="EMBL" id="RHC16159.1"/>
    </source>
</evidence>
<evidence type="ECO:0000256" key="4">
    <source>
        <dbReference type="ARBA" id="ARBA00023015"/>
    </source>
</evidence>
<dbReference type="AlphaFoldDB" id="A0A173TB77"/>
<dbReference type="InterPro" id="IPR001867">
    <property type="entry name" value="OmpR/PhoB-type_DNA-bd"/>
</dbReference>
<evidence type="ECO:0000313" key="17">
    <source>
        <dbReference type="Proteomes" id="UP000283586"/>
    </source>
</evidence>
<dbReference type="PROSITE" id="PS51755">
    <property type="entry name" value="OMPR_PHOB"/>
    <property type="match status" value="1"/>
</dbReference>
<dbReference type="FunFam" id="3.40.50.2300:FF:000002">
    <property type="entry name" value="DNA-binding response regulator PhoP"/>
    <property type="match status" value="1"/>
</dbReference>
<dbReference type="InterPro" id="IPR001789">
    <property type="entry name" value="Sig_transdc_resp-reg_receiver"/>
</dbReference>
<dbReference type="CDD" id="cd00383">
    <property type="entry name" value="trans_reg_C"/>
    <property type="match status" value="1"/>
</dbReference>
<dbReference type="Proteomes" id="UP000283586">
    <property type="component" value="Unassembled WGS sequence"/>
</dbReference>
<dbReference type="GO" id="GO:0006355">
    <property type="term" value="P:regulation of DNA-templated transcription"/>
    <property type="evidence" value="ECO:0007669"/>
    <property type="project" value="InterPro"/>
</dbReference>
<evidence type="ECO:0000313" key="12">
    <source>
        <dbReference type="EMBL" id="CUM99346.1"/>
    </source>
</evidence>
<evidence type="ECO:0000256" key="5">
    <source>
        <dbReference type="ARBA" id="ARBA00023125"/>
    </source>
</evidence>
<evidence type="ECO:0000256" key="2">
    <source>
        <dbReference type="ARBA" id="ARBA00022553"/>
    </source>
</evidence>
<evidence type="ECO:0000256" key="8">
    <source>
        <dbReference type="PROSITE-ProRule" id="PRU00169"/>
    </source>
</evidence>
<evidence type="ECO:0000313" key="15">
    <source>
        <dbReference type="Proteomes" id="UP000095350"/>
    </source>
</evidence>
<feature type="domain" description="OmpR/PhoB-type" evidence="11">
    <location>
        <begin position="124"/>
        <end position="222"/>
    </location>
</feature>
<gene>
    <name evidence="12" type="primary">copR</name>
    <name evidence="13" type="ORF">DW856_12000</name>
    <name evidence="14" type="ORF">DWZ31_09035</name>
    <name evidence="12" type="ORF">ERS852572_01423</name>
</gene>
<evidence type="ECO:0000256" key="7">
    <source>
        <dbReference type="ARBA" id="ARBA00024867"/>
    </source>
</evidence>
<dbReference type="Gene3D" id="6.10.250.690">
    <property type="match status" value="1"/>
</dbReference>
<dbReference type="FunFam" id="1.10.10.10:FF:000005">
    <property type="entry name" value="Two-component system response regulator"/>
    <property type="match status" value="1"/>
</dbReference>
<comment type="function">
    <text evidence="7">May play the central regulatory role in sporulation. It may be an element of the effector pathway responsible for the activation of sporulation genes in response to nutritional stress. Spo0A may act in concert with spo0H (a sigma factor) to control the expression of some genes that are critical to the sporulation process.</text>
</comment>
<dbReference type="SMART" id="SM00448">
    <property type="entry name" value="REC"/>
    <property type="match status" value="1"/>
</dbReference>
<feature type="domain" description="Response regulatory" evidence="10">
    <location>
        <begin position="2"/>
        <end position="116"/>
    </location>
</feature>
<keyword evidence="5 9" id="KW-0238">DNA-binding</keyword>
<keyword evidence="6" id="KW-0804">Transcription</keyword>
<reference evidence="12 15" key="1">
    <citation type="submission" date="2015-09" db="EMBL/GenBank/DDBJ databases">
        <authorList>
            <consortium name="Pathogen Informatics"/>
        </authorList>
    </citation>
    <scope>NUCLEOTIDE SEQUENCE [LARGE SCALE GENOMIC DNA]</scope>
    <source>
        <strain evidence="12 15">2789STDY5834960</strain>
    </source>
</reference>
<dbReference type="GO" id="GO:0032993">
    <property type="term" value="C:protein-DNA complex"/>
    <property type="evidence" value="ECO:0007669"/>
    <property type="project" value="TreeGrafter"/>
</dbReference>
<dbReference type="PANTHER" id="PTHR48111">
    <property type="entry name" value="REGULATOR OF RPOS"/>
    <property type="match status" value="1"/>
</dbReference>
<evidence type="ECO:0000256" key="1">
    <source>
        <dbReference type="ARBA" id="ARBA00018672"/>
    </source>
</evidence>
<feature type="DNA-binding region" description="OmpR/PhoB-type" evidence="9">
    <location>
        <begin position="124"/>
        <end position="222"/>
    </location>
</feature>
<dbReference type="RefSeq" id="WP_022111907.1">
    <property type="nucleotide sequence ID" value="NZ_CABIYH010000009.1"/>
</dbReference>
<dbReference type="Proteomes" id="UP000095350">
    <property type="component" value="Unassembled WGS sequence"/>
</dbReference>
<keyword evidence="3" id="KW-0902">Two-component regulatory system</keyword>
<dbReference type="EMBL" id="QRQN01000009">
    <property type="protein sequence ID" value="RHN08448.1"/>
    <property type="molecule type" value="Genomic_DNA"/>
</dbReference>
<dbReference type="SMART" id="SM00862">
    <property type="entry name" value="Trans_reg_C"/>
    <property type="match status" value="1"/>
</dbReference>
<proteinExistence type="predicted"/>
<keyword evidence="2 8" id="KW-0597">Phosphoprotein</keyword>
<evidence type="ECO:0000256" key="9">
    <source>
        <dbReference type="PROSITE-ProRule" id="PRU01091"/>
    </source>
</evidence>
<dbReference type="InterPro" id="IPR039420">
    <property type="entry name" value="WalR-like"/>
</dbReference>
<dbReference type="GO" id="GO:0000156">
    <property type="term" value="F:phosphorelay response regulator activity"/>
    <property type="evidence" value="ECO:0007669"/>
    <property type="project" value="TreeGrafter"/>
</dbReference>
<dbReference type="OrthoDB" id="9790442at2"/>
<dbReference type="EMBL" id="QSHO01000010">
    <property type="protein sequence ID" value="RHC16159.1"/>
    <property type="molecule type" value="Genomic_DNA"/>
</dbReference>
<dbReference type="Proteomes" id="UP000283513">
    <property type="component" value="Unassembled WGS sequence"/>
</dbReference>
<organism evidence="12 15">
    <name type="scientific">Roseburia intestinalis</name>
    <dbReference type="NCBI Taxonomy" id="166486"/>
    <lineage>
        <taxon>Bacteria</taxon>
        <taxon>Bacillati</taxon>
        <taxon>Bacillota</taxon>
        <taxon>Clostridia</taxon>
        <taxon>Lachnospirales</taxon>
        <taxon>Lachnospiraceae</taxon>
        <taxon>Roseburia</taxon>
    </lineage>
</organism>
<dbReference type="InterPro" id="IPR011006">
    <property type="entry name" value="CheY-like_superfamily"/>
</dbReference>
<dbReference type="InterPro" id="IPR036388">
    <property type="entry name" value="WH-like_DNA-bd_sf"/>
</dbReference>
<accession>A0A173TB77</accession>
<evidence type="ECO:0000259" key="11">
    <source>
        <dbReference type="PROSITE" id="PS51755"/>
    </source>
</evidence>
<name>A0A173TB77_9FIRM</name>
<dbReference type="GO" id="GO:0005829">
    <property type="term" value="C:cytosol"/>
    <property type="evidence" value="ECO:0007669"/>
    <property type="project" value="TreeGrafter"/>
</dbReference>
<dbReference type="SUPFAM" id="SSF52172">
    <property type="entry name" value="CheY-like"/>
    <property type="match status" value="1"/>
</dbReference>
<keyword evidence="4" id="KW-0805">Transcription regulation</keyword>